<dbReference type="AlphaFoldDB" id="A0A511F773"/>
<dbReference type="Proteomes" id="UP000321723">
    <property type="component" value="Unassembled WGS sequence"/>
</dbReference>
<organism evidence="4 6">
    <name type="scientific">Cellulomonas hominis</name>
    <dbReference type="NCBI Taxonomy" id="156981"/>
    <lineage>
        <taxon>Bacteria</taxon>
        <taxon>Bacillati</taxon>
        <taxon>Actinomycetota</taxon>
        <taxon>Actinomycetes</taxon>
        <taxon>Micrococcales</taxon>
        <taxon>Cellulomonadaceae</taxon>
        <taxon>Cellulomonas</taxon>
    </lineage>
</organism>
<feature type="domain" description="GerMN" evidence="3">
    <location>
        <begin position="214"/>
        <end position="304"/>
    </location>
</feature>
<protein>
    <recommendedName>
        <fullName evidence="3">GerMN domain-containing protein</fullName>
    </recommendedName>
</protein>
<dbReference type="Pfam" id="PF25976">
    <property type="entry name" value="LpqB_N"/>
    <property type="match status" value="1"/>
</dbReference>
<dbReference type="InterPro" id="IPR059026">
    <property type="entry name" value="LpqB_N"/>
</dbReference>
<feature type="chain" id="PRO_5033842595" description="GerMN domain-containing protein" evidence="2">
    <location>
        <begin position="26"/>
        <end position="575"/>
    </location>
</feature>
<accession>A0A511F773</accession>
<evidence type="ECO:0000313" key="4">
    <source>
        <dbReference type="EMBL" id="GEL45129.1"/>
    </source>
</evidence>
<feature type="signal peptide" evidence="2">
    <location>
        <begin position="1"/>
        <end position="25"/>
    </location>
</feature>
<keyword evidence="2" id="KW-0732">Signal</keyword>
<dbReference type="Pfam" id="PF10647">
    <property type="entry name" value="Gmad1"/>
    <property type="match status" value="1"/>
</dbReference>
<keyword evidence="6" id="KW-1185">Reference proteome</keyword>
<sequence length="575" mass="59816">MTTHGRRARAAAVLALVLAALTACVGIPTSGPVGIGVEGTNDQGAVEPLGDPPPQDGTPEDIVRGFLGASAAGFSRDTTSSETGDDFRNAREYLSGEARRSWSPRDRVVVYATASSPDIVLKEPSQVAVNVRVAARVDDEGRYAEAGPDAEEQLVFDLVQDSGGQWRISGLEDGVVLSEPNFEAIYRSATLYFLSQDGTFLVPETRWFPLRNLATSIVRALIAGPSDWLRDAVRSAVPEGASLQPDAVSVDEDGVAAVSLAAGGLPAEPEDRALMQAQLEASLRIARVRTVEVTAGGVPLGAEAADLERGQDWGGALEALQGDTLVQLVQGSLVPVEDVQPLTGLDARDPARDGSGSLRVVLSGPDRLVTVPVAGQPSRTLLQASALAAPSVDRLGWVWTASPDHGGALTAVDVDGTSVAVESDWLQGRTVRSVRVARDATRVAVVSDGTDGVRVDVASIVRDDSGTPQVLGVASRTGVTLVDATRVVWVDENTLGVLGRSGSTTTAVYHLVPLSGQAQTRSAIVDSVDIAGGKGETELYVATSEGELFGRSGSSWEPVGREPAGEAVRDPGFAG</sequence>
<gene>
    <name evidence="4" type="ORF">CHO01_02450</name>
    <name evidence="5" type="ORF">HNR08_002812</name>
</gene>
<dbReference type="PROSITE" id="PS51257">
    <property type="entry name" value="PROKAR_LIPOPROTEIN"/>
    <property type="match status" value="1"/>
</dbReference>
<evidence type="ECO:0000256" key="1">
    <source>
        <dbReference type="SAM" id="MobiDB-lite"/>
    </source>
</evidence>
<dbReference type="SMART" id="SM00909">
    <property type="entry name" value="Germane"/>
    <property type="match status" value="1"/>
</dbReference>
<dbReference type="RefSeq" id="WP_146832289.1">
    <property type="nucleotide sequence ID" value="NZ_BJVQ01000002.1"/>
</dbReference>
<evidence type="ECO:0000313" key="7">
    <source>
        <dbReference type="Proteomes" id="UP000564629"/>
    </source>
</evidence>
<reference evidence="5 7" key="2">
    <citation type="submission" date="2020-08" db="EMBL/GenBank/DDBJ databases">
        <title>Sequencing the genomes of 1000 actinobacteria strains.</title>
        <authorList>
            <person name="Klenk H.-P."/>
        </authorList>
    </citation>
    <scope>NUCLEOTIDE SEQUENCE [LARGE SCALE GENOMIC DNA]</scope>
    <source>
        <strain evidence="5 7">DSM 9581</strain>
    </source>
</reference>
<dbReference type="EMBL" id="BJVQ01000002">
    <property type="protein sequence ID" value="GEL45129.1"/>
    <property type="molecule type" value="Genomic_DNA"/>
</dbReference>
<dbReference type="Pfam" id="PF10646">
    <property type="entry name" value="Germane"/>
    <property type="match status" value="1"/>
</dbReference>
<feature type="region of interest" description="Disordered" evidence="1">
    <location>
        <begin position="38"/>
        <end position="57"/>
    </location>
</feature>
<feature type="region of interest" description="Disordered" evidence="1">
    <location>
        <begin position="551"/>
        <end position="575"/>
    </location>
</feature>
<name>A0A511F773_9CELL</name>
<feature type="compositionally biased region" description="Basic and acidic residues" evidence="1">
    <location>
        <begin position="559"/>
        <end position="569"/>
    </location>
</feature>
<evidence type="ECO:0000313" key="5">
    <source>
        <dbReference type="EMBL" id="MBB5474076.1"/>
    </source>
</evidence>
<evidence type="ECO:0000256" key="2">
    <source>
        <dbReference type="SAM" id="SignalP"/>
    </source>
</evidence>
<evidence type="ECO:0000259" key="3">
    <source>
        <dbReference type="SMART" id="SM00909"/>
    </source>
</evidence>
<proteinExistence type="predicted"/>
<dbReference type="OrthoDB" id="3226781at2"/>
<dbReference type="EMBL" id="JACHDN010000001">
    <property type="protein sequence ID" value="MBB5474076.1"/>
    <property type="molecule type" value="Genomic_DNA"/>
</dbReference>
<dbReference type="Proteomes" id="UP000564629">
    <property type="component" value="Unassembled WGS sequence"/>
</dbReference>
<evidence type="ECO:0000313" key="6">
    <source>
        <dbReference type="Proteomes" id="UP000321723"/>
    </source>
</evidence>
<dbReference type="InterPro" id="IPR018910">
    <property type="entry name" value="LpqB_C"/>
</dbReference>
<reference evidence="4 6" key="1">
    <citation type="submission" date="2019-07" db="EMBL/GenBank/DDBJ databases">
        <title>Whole genome shotgun sequence of Cellulomonas hominis NBRC 16055.</title>
        <authorList>
            <person name="Hosoyama A."/>
            <person name="Uohara A."/>
            <person name="Ohji S."/>
            <person name="Ichikawa N."/>
        </authorList>
    </citation>
    <scope>NUCLEOTIDE SEQUENCE [LARGE SCALE GENOMIC DNA]</scope>
    <source>
        <strain evidence="4 6">NBRC 16055</strain>
    </source>
</reference>
<dbReference type="InterPro" id="IPR019606">
    <property type="entry name" value="GerMN"/>
</dbReference>
<comment type="caution">
    <text evidence="4">The sequence shown here is derived from an EMBL/GenBank/DDBJ whole genome shotgun (WGS) entry which is preliminary data.</text>
</comment>